<accession>A0ACB7UEH6</accession>
<dbReference type="Proteomes" id="UP000827976">
    <property type="component" value="Chromosome 17"/>
</dbReference>
<gene>
    <name evidence="1" type="ORF">IHE45_17G102900</name>
</gene>
<dbReference type="EMBL" id="CM037027">
    <property type="protein sequence ID" value="KAH7658641.1"/>
    <property type="molecule type" value="Genomic_DNA"/>
</dbReference>
<protein>
    <submittedName>
        <fullName evidence="1">Uncharacterized protein</fullName>
    </submittedName>
</protein>
<sequence length="335" mass="34818">MSTTASMLPLLHLLLLLRLVVAAIPNPDPALIHPSLLFPSASAPPSTIPAFPEQSDAAASTTTTCPLDLSPSLLHAISHSCSSSSSSSLPSRSRCCPTLAAWLLSAYASTALRAPPPQPLSDLPVLPDDSESCADGAEAAIRSRGVSLPRVNGTCGIAYCYCGVRLRRLTCPSAFSASGDQSRWSPKPAVKKKLEKDCNRAGIAGCSRCLSTLNQLSSMAGGGNATKSGKKPASHEAKPDDGECQMMGLTWLLSRNRTLYLPTATAVLRSFLATAPGTGAPTSCSLPHDDMPLAVDSSQLDGSSSSAPSLPLSHHSPLFSPLINLLVLFGVFVFA</sequence>
<proteinExistence type="predicted"/>
<organism evidence="1 2">
    <name type="scientific">Dioscorea alata</name>
    <name type="common">Purple yam</name>
    <dbReference type="NCBI Taxonomy" id="55571"/>
    <lineage>
        <taxon>Eukaryota</taxon>
        <taxon>Viridiplantae</taxon>
        <taxon>Streptophyta</taxon>
        <taxon>Embryophyta</taxon>
        <taxon>Tracheophyta</taxon>
        <taxon>Spermatophyta</taxon>
        <taxon>Magnoliopsida</taxon>
        <taxon>Liliopsida</taxon>
        <taxon>Dioscoreales</taxon>
        <taxon>Dioscoreaceae</taxon>
        <taxon>Dioscorea</taxon>
    </lineage>
</organism>
<keyword evidence="2" id="KW-1185">Reference proteome</keyword>
<evidence type="ECO:0000313" key="1">
    <source>
        <dbReference type="EMBL" id="KAH7658641.1"/>
    </source>
</evidence>
<evidence type="ECO:0000313" key="2">
    <source>
        <dbReference type="Proteomes" id="UP000827976"/>
    </source>
</evidence>
<name>A0ACB7UEH6_DIOAL</name>
<comment type="caution">
    <text evidence="1">The sequence shown here is derived from an EMBL/GenBank/DDBJ whole genome shotgun (WGS) entry which is preliminary data.</text>
</comment>
<reference evidence="2" key="1">
    <citation type="journal article" date="2022" name="Nat. Commun.">
        <title>Chromosome evolution and the genetic basis of agronomically important traits in greater yam.</title>
        <authorList>
            <person name="Bredeson J.V."/>
            <person name="Lyons J.B."/>
            <person name="Oniyinde I.O."/>
            <person name="Okereke N.R."/>
            <person name="Kolade O."/>
            <person name="Nnabue I."/>
            <person name="Nwadili C.O."/>
            <person name="Hribova E."/>
            <person name="Parker M."/>
            <person name="Nwogha J."/>
            <person name="Shu S."/>
            <person name="Carlson J."/>
            <person name="Kariba R."/>
            <person name="Muthemba S."/>
            <person name="Knop K."/>
            <person name="Barton G.J."/>
            <person name="Sherwood A.V."/>
            <person name="Lopez-Montes A."/>
            <person name="Asiedu R."/>
            <person name="Jamnadass R."/>
            <person name="Muchugi A."/>
            <person name="Goodstein D."/>
            <person name="Egesi C.N."/>
            <person name="Featherston J."/>
            <person name="Asfaw A."/>
            <person name="Simpson G.G."/>
            <person name="Dolezel J."/>
            <person name="Hendre P.S."/>
            <person name="Van Deynze A."/>
            <person name="Kumar P.L."/>
            <person name="Obidiegwu J.E."/>
            <person name="Bhattacharjee R."/>
            <person name="Rokhsar D.S."/>
        </authorList>
    </citation>
    <scope>NUCLEOTIDE SEQUENCE [LARGE SCALE GENOMIC DNA]</scope>
    <source>
        <strain evidence="2">cv. TDa95/00328</strain>
    </source>
</reference>